<proteinExistence type="predicted"/>
<evidence type="ECO:0000313" key="2">
    <source>
        <dbReference type="EMBL" id="TYK14264.1"/>
    </source>
</evidence>
<dbReference type="EMBL" id="SSTE01018671">
    <property type="protein sequence ID" value="KAA0038838.1"/>
    <property type="molecule type" value="Genomic_DNA"/>
</dbReference>
<evidence type="ECO:0000313" key="4">
    <source>
        <dbReference type="Proteomes" id="UP000321947"/>
    </source>
</evidence>
<accession>A0A5D3CTA3</accession>
<organism evidence="2 4">
    <name type="scientific">Cucumis melo var. makuwa</name>
    <name type="common">Oriental melon</name>
    <dbReference type="NCBI Taxonomy" id="1194695"/>
    <lineage>
        <taxon>Eukaryota</taxon>
        <taxon>Viridiplantae</taxon>
        <taxon>Streptophyta</taxon>
        <taxon>Embryophyta</taxon>
        <taxon>Tracheophyta</taxon>
        <taxon>Spermatophyta</taxon>
        <taxon>Magnoliopsida</taxon>
        <taxon>eudicotyledons</taxon>
        <taxon>Gunneridae</taxon>
        <taxon>Pentapetalae</taxon>
        <taxon>rosids</taxon>
        <taxon>fabids</taxon>
        <taxon>Cucurbitales</taxon>
        <taxon>Cucurbitaceae</taxon>
        <taxon>Benincaseae</taxon>
        <taxon>Cucumis</taxon>
    </lineage>
</organism>
<gene>
    <name evidence="2" type="ORF">E5676_scaffold1121G00580</name>
    <name evidence="1" type="ORF">E6C27_scaffold2487G00040</name>
</gene>
<dbReference type="Proteomes" id="UP000321947">
    <property type="component" value="Unassembled WGS sequence"/>
</dbReference>
<dbReference type="Proteomes" id="UP000321393">
    <property type="component" value="Unassembled WGS sequence"/>
</dbReference>
<dbReference type="AlphaFoldDB" id="A0A5D3CTA3"/>
<evidence type="ECO:0000313" key="3">
    <source>
        <dbReference type="Proteomes" id="UP000321393"/>
    </source>
</evidence>
<protein>
    <submittedName>
        <fullName evidence="2">Uncharacterized protein</fullName>
    </submittedName>
</protein>
<name>A0A5D3CTA3_CUCMM</name>
<evidence type="ECO:0000313" key="1">
    <source>
        <dbReference type="EMBL" id="KAA0038838.1"/>
    </source>
</evidence>
<reference evidence="3 4" key="1">
    <citation type="submission" date="2019-08" db="EMBL/GenBank/DDBJ databases">
        <title>Draft genome sequences of two oriental melons (Cucumis melo L. var makuwa).</title>
        <authorList>
            <person name="Kwon S.-Y."/>
        </authorList>
    </citation>
    <scope>NUCLEOTIDE SEQUENCE [LARGE SCALE GENOMIC DNA]</scope>
    <source>
        <strain evidence="4">cv. Chang Bougi</strain>
        <strain evidence="3">cv. SW 3</strain>
        <tissue evidence="2">Leaf</tissue>
    </source>
</reference>
<dbReference type="OrthoDB" id="1722780at2759"/>
<sequence>MPHNSPDPHYSPPSIDYHKRSYAKAIYEGSSSDSSYSSSTNSPVHKSPLSLDNEVVLVRRFFHDNWQKIIRNLKKQTEKEFTYIPFHSEKALVNFKEPIPANLLCQNRGWSMVGKYFVKFEKWSYSLHASPKLIPSYGGWTTFREISLYMWNMTTFQQIEKLCWGFIKIVDETKEDSNLIEAKIKVKYHYSGFLLANIKIFDEEGNKFIIQIVTHFDRKWLTERDVHLHGTFKRQAATTFDEFKPDSEQFFFDGNEAISSEFLNSGSQRDSKLKIKIVALKFIIIINDKEATSSKEDKLKSKTLNEDGMDADELRPLKIHNDGALDKGKRKVEHICWKGYFIYSAKFKKEIDLGDLPHMEANKHLEDPFSSDNAEVIDITNTDVIPETPDIKPSSP</sequence>
<dbReference type="EMBL" id="SSTD01009390">
    <property type="protein sequence ID" value="TYK14264.1"/>
    <property type="molecule type" value="Genomic_DNA"/>
</dbReference>
<comment type="caution">
    <text evidence="2">The sequence shown here is derived from an EMBL/GenBank/DDBJ whole genome shotgun (WGS) entry which is preliminary data.</text>
</comment>